<name>A0A5C6ELT2_9BACT</name>
<reference evidence="1 2" key="1">
    <citation type="submission" date="2019-02" db="EMBL/GenBank/DDBJ databases">
        <title>Deep-cultivation of Planctomycetes and their phenomic and genomic characterization uncovers novel biology.</title>
        <authorList>
            <person name="Wiegand S."/>
            <person name="Jogler M."/>
            <person name="Boedeker C."/>
            <person name="Pinto D."/>
            <person name="Vollmers J."/>
            <person name="Rivas-Marin E."/>
            <person name="Kohn T."/>
            <person name="Peeters S.H."/>
            <person name="Heuer A."/>
            <person name="Rast P."/>
            <person name="Oberbeckmann S."/>
            <person name="Bunk B."/>
            <person name="Jeske O."/>
            <person name="Meyerdierks A."/>
            <person name="Storesund J.E."/>
            <person name="Kallscheuer N."/>
            <person name="Luecker S."/>
            <person name="Lage O.M."/>
            <person name="Pohl T."/>
            <person name="Merkel B.J."/>
            <person name="Hornburger P."/>
            <person name="Mueller R.-W."/>
            <person name="Bruemmer F."/>
            <person name="Labrenz M."/>
            <person name="Spormann A.M."/>
            <person name="Op Den Camp H."/>
            <person name="Overmann J."/>
            <person name="Amann R."/>
            <person name="Jetten M.S.M."/>
            <person name="Mascher T."/>
            <person name="Medema M.H."/>
            <person name="Devos D.P."/>
            <person name="Kaster A.-K."/>
            <person name="Ovreas L."/>
            <person name="Rohde M."/>
            <person name="Galperin M.Y."/>
            <person name="Jogler C."/>
        </authorList>
    </citation>
    <scope>NUCLEOTIDE SEQUENCE [LARGE SCALE GENOMIC DNA]</scope>
    <source>
        <strain evidence="1 2">Poly59</strain>
    </source>
</reference>
<sequence>MTKRTNRGRLPSPDKRGYVRPEVGDKRFSVGNIRDVGTSEMERRLADLRNLFERQCQYHEIDHWAGSVLSHAKKLAAGERLVLRVSDFARNNEGQASEEAQRLHELRELGLDIVADDPSVIARGEKELKQLVDSTVRGALAEAMATADARFESFPSDLIGQLRTTVPSDPSRVETRTFFDAIDGYRKFRKKTGKRKDNGLPSPSVQNYLDIAKRFKTNMANFPIWELTDKNKIDEIFAGWRTRPVSSHTGKPISADHAKHTMDCLWAILVWIDEEADWRWELPKGAIRIKRTADSLHSDRKKNQTRRVSGNTYTPDQLATIAGHLNQFGKMLLGLSVNCAMQAAEVGRLEVDDIFDRHPVTNREGTWVIFDRPKTGEYGEWLLWPEVAILAQWAEVRSRTIGCDRLIVSESGHPWYREDWKNPQQYFSQWWQAKPSKSSRRIGVVTKIGRDHADFPRHSFKTIRKILPNLVRPKFGGEIADLINARKVDGSGRVSGKDTDRYADRPYEKVAEALIEFQDHFRPFLDALKSEDTGSEELKNN</sequence>
<dbReference type="RefSeq" id="WP_146535621.1">
    <property type="nucleotide sequence ID" value="NZ_SJPX01000004.1"/>
</dbReference>
<organism evidence="1 2">
    <name type="scientific">Rubripirellula reticaptiva</name>
    <dbReference type="NCBI Taxonomy" id="2528013"/>
    <lineage>
        <taxon>Bacteria</taxon>
        <taxon>Pseudomonadati</taxon>
        <taxon>Planctomycetota</taxon>
        <taxon>Planctomycetia</taxon>
        <taxon>Pirellulales</taxon>
        <taxon>Pirellulaceae</taxon>
        <taxon>Rubripirellula</taxon>
    </lineage>
</organism>
<evidence type="ECO:0008006" key="3">
    <source>
        <dbReference type="Google" id="ProtNLM"/>
    </source>
</evidence>
<dbReference type="EMBL" id="SJPX01000004">
    <property type="protein sequence ID" value="TWU49350.1"/>
    <property type="molecule type" value="Genomic_DNA"/>
</dbReference>
<dbReference type="AlphaFoldDB" id="A0A5C6ELT2"/>
<gene>
    <name evidence="1" type="ORF">Poly59_39640</name>
</gene>
<evidence type="ECO:0000313" key="2">
    <source>
        <dbReference type="Proteomes" id="UP000317977"/>
    </source>
</evidence>
<evidence type="ECO:0000313" key="1">
    <source>
        <dbReference type="EMBL" id="TWU49350.1"/>
    </source>
</evidence>
<keyword evidence="2" id="KW-1185">Reference proteome</keyword>
<dbReference type="Proteomes" id="UP000317977">
    <property type="component" value="Unassembled WGS sequence"/>
</dbReference>
<protein>
    <recommendedName>
        <fullName evidence="3">Core-binding (CB) domain-containing protein</fullName>
    </recommendedName>
</protein>
<dbReference type="OrthoDB" id="210132at2"/>
<proteinExistence type="predicted"/>
<accession>A0A5C6ELT2</accession>
<comment type="caution">
    <text evidence="1">The sequence shown here is derived from an EMBL/GenBank/DDBJ whole genome shotgun (WGS) entry which is preliminary data.</text>
</comment>